<reference evidence="3" key="1">
    <citation type="submission" date="2023-07" db="EMBL/GenBank/DDBJ databases">
        <title>30 novel species of actinomycetes from the DSMZ collection.</title>
        <authorList>
            <person name="Nouioui I."/>
        </authorList>
    </citation>
    <scope>NUCLEOTIDE SEQUENCE [LARGE SCALE GENOMIC DNA]</scope>
    <source>
        <strain evidence="3">DSM 44917</strain>
    </source>
</reference>
<sequence length="235" mass="25518">MAPNDPGGAGRFPADTEPAPSAARASAGPARRYWSVRIDQDGGWRIDPRSRRPMEAPGEHLAAMRSGLGRAAGTVPALWEHYTSLNPDGRVTTELEAEHAALALFGLHQQSQRLPMHRPRVSPGAALRSLHRSGRFSEEAVDRRVHAAANATSVPAFLYRLRGLITQLRDIAQPLDYDRLLSDIRDWHYPDSRQRVRRAWGLAYTAWAAVPDKDAPGDGASGRGTPAKGPGATSA</sequence>
<feature type="region of interest" description="Disordered" evidence="1">
    <location>
        <begin position="211"/>
        <end position="235"/>
    </location>
</feature>
<evidence type="ECO:0000256" key="1">
    <source>
        <dbReference type="SAM" id="MobiDB-lite"/>
    </source>
</evidence>
<dbReference type="NCBIfam" id="TIGR02548">
    <property type="entry name" value="casB_cse2"/>
    <property type="match status" value="1"/>
</dbReference>
<comment type="caution">
    <text evidence="2">The sequence shown here is derived from an EMBL/GenBank/DDBJ whole genome shotgun (WGS) entry which is preliminary data.</text>
</comment>
<dbReference type="InterPro" id="IPR038287">
    <property type="entry name" value="Cse2_sf"/>
</dbReference>
<dbReference type="Pfam" id="PF09485">
    <property type="entry name" value="CRISPR_Cse2"/>
    <property type="match status" value="1"/>
</dbReference>
<dbReference type="EMBL" id="JAVREN010000043">
    <property type="protein sequence ID" value="MDT0309651.1"/>
    <property type="molecule type" value="Genomic_DNA"/>
</dbReference>
<organism evidence="2 3">
    <name type="scientific">Streptomyces boetiae</name>
    <dbReference type="NCBI Taxonomy" id="3075541"/>
    <lineage>
        <taxon>Bacteria</taxon>
        <taxon>Bacillati</taxon>
        <taxon>Actinomycetota</taxon>
        <taxon>Actinomycetes</taxon>
        <taxon>Kitasatosporales</taxon>
        <taxon>Streptomycetaceae</taxon>
        <taxon>Streptomyces</taxon>
    </lineage>
</organism>
<dbReference type="Proteomes" id="UP001183388">
    <property type="component" value="Unassembled WGS sequence"/>
</dbReference>
<feature type="region of interest" description="Disordered" evidence="1">
    <location>
        <begin position="1"/>
        <end position="31"/>
    </location>
</feature>
<evidence type="ECO:0000313" key="3">
    <source>
        <dbReference type="Proteomes" id="UP001183388"/>
    </source>
</evidence>
<gene>
    <name evidence="2" type="primary">casB</name>
    <name evidence="2" type="ORF">RM780_22215</name>
</gene>
<evidence type="ECO:0000313" key="2">
    <source>
        <dbReference type="EMBL" id="MDT0309651.1"/>
    </source>
</evidence>
<dbReference type="Gene3D" id="1.10.520.40">
    <property type="entry name" value="CRISPR-associated protein Cse2"/>
    <property type="match status" value="1"/>
</dbReference>
<name>A0ABU2LDK4_9ACTN</name>
<accession>A0ABU2LDK4</accession>
<keyword evidence="3" id="KW-1185">Reference proteome</keyword>
<protein>
    <submittedName>
        <fullName evidence="2">Type I-E CRISPR-associated protein Cse2/CasB</fullName>
    </submittedName>
</protein>
<feature type="compositionally biased region" description="Low complexity" evidence="1">
    <location>
        <begin position="18"/>
        <end position="31"/>
    </location>
</feature>
<dbReference type="InterPro" id="IPR013382">
    <property type="entry name" value="CRISPR-assoc_prot_Cse2"/>
</dbReference>
<proteinExistence type="predicted"/>
<dbReference type="RefSeq" id="WP_311632650.1">
    <property type="nucleotide sequence ID" value="NZ_JAVREN010000043.1"/>
</dbReference>